<accession>A0AAV4S602</accession>
<proteinExistence type="predicted"/>
<dbReference type="Proteomes" id="UP001054945">
    <property type="component" value="Unassembled WGS sequence"/>
</dbReference>
<evidence type="ECO:0000313" key="1">
    <source>
        <dbReference type="EMBL" id="GIY28374.1"/>
    </source>
</evidence>
<reference evidence="1 2" key="1">
    <citation type="submission" date="2021-06" db="EMBL/GenBank/DDBJ databases">
        <title>Caerostris extrusa draft genome.</title>
        <authorList>
            <person name="Kono N."/>
            <person name="Arakawa K."/>
        </authorList>
    </citation>
    <scope>NUCLEOTIDE SEQUENCE [LARGE SCALE GENOMIC DNA]</scope>
</reference>
<organism evidence="1 2">
    <name type="scientific">Caerostris extrusa</name>
    <name type="common">Bark spider</name>
    <name type="synonym">Caerostris bankana</name>
    <dbReference type="NCBI Taxonomy" id="172846"/>
    <lineage>
        <taxon>Eukaryota</taxon>
        <taxon>Metazoa</taxon>
        <taxon>Ecdysozoa</taxon>
        <taxon>Arthropoda</taxon>
        <taxon>Chelicerata</taxon>
        <taxon>Arachnida</taxon>
        <taxon>Araneae</taxon>
        <taxon>Araneomorphae</taxon>
        <taxon>Entelegynae</taxon>
        <taxon>Araneoidea</taxon>
        <taxon>Araneidae</taxon>
        <taxon>Caerostris</taxon>
    </lineage>
</organism>
<dbReference type="AlphaFoldDB" id="A0AAV4S602"/>
<protein>
    <submittedName>
        <fullName evidence="1">Uncharacterized protein</fullName>
    </submittedName>
</protein>
<keyword evidence="2" id="KW-1185">Reference proteome</keyword>
<comment type="caution">
    <text evidence="1">The sequence shown here is derived from an EMBL/GenBank/DDBJ whole genome shotgun (WGS) entry which is preliminary data.</text>
</comment>
<evidence type="ECO:0000313" key="2">
    <source>
        <dbReference type="Proteomes" id="UP001054945"/>
    </source>
</evidence>
<name>A0AAV4S602_CAEEX</name>
<dbReference type="EMBL" id="BPLR01008939">
    <property type="protein sequence ID" value="GIY28374.1"/>
    <property type="molecule type" value="Genomic_DNA"/>
</dbReference>
<gene>
    <name evidence="1" type="ORF">CEXT_266441</name>
</gene>
<sequence>MLRCRVSCALSSLTKSRILGDFMTLSLLLSEIPKTWHHQISDEINFLLENLKKKSNVNHNLVGPDELTLGNSVKPSASHNLVRFYGLTLGNSWKLDAIGLLVSGGRKEYKRPMKM</sequence>